<organism evidence="2 3">
    <name type="scientific">Peribacillus deserti</name>
    <dbReference type="NCBI Taxonomy" id="673318"/>
    <lineage>
        <taxon>Bacteria</taxon>
        <taxon>Bacillati</taxon>
        <taxon>Bacillota</taxon>
        <taxon>Bacilli</taxon>
        <taxon>Bacillales</taxon>
        <taxon>Bacillaceae</taxon>
        <taxon>Peribacillus</taxon>
    </lineage>
</organism>
<feature type="region of interest" description="Disordered" evidence="1">
    <location>
        <begin position="37"/>
        <end position="97"/>
    </location>
</feature>
<evidence type="ECO:0000313" key="3">
    <source>
        <dbReference type="Proteomes" id="UP000823486"/>
    </source>
</evidence>
<reference evidence="2 3" key="1">
    <citation type="submission" date="2021-01" db="EMBL/GenBank/DDBJ databases">
        <title>Genomic Encyclopedia of Type Strains, Phase IV (KMG-IV): sequencing the most valuable type-strain genomes for metagenomic binning, comparative biology and taxonomic classification.</title>
        <authorList>
            <person name="Goeker M."/>
        </authorList>
    </citation>
    <scope>NUCLEOTIDE SEQUENCE [LARGE SCALE GENOMIC DNA]</scope>
    <source>
        <strain evidence="2 3">DSM 105482</strain>
    </source>
</reference>
<dbReference type="RefSeq" id="WP_204544877.1">
    <property type="nucleotide sequence ID" value="NZ_JAFBFI010000016.1"/>
</dbReference>
<dbReference type="EMBL" id="JAFBFI010000016">
    <property type="protein sequence ID" value="MBM7693834.1"/>
    <property type="molecule type" value="Genomic_DNA"/>
</dbReference>
<keyword evidence="3" id="KW-1185">Reference proteome</keyword>
<protein>
    <submittedName>
        <fullName evidence="2">Uncharacterized protein</fullName>
    </submittedName>
</protein>
<evidence type="ECO:0000256" key="1">
    <source>
        <dbReference type="SAM" id="MobiDB-lite"/>
    </source>
</evidence>
<gene>
    <name evidence="2" type="ORF">JOC77_003278</name>
</gene>
<evidence type="ECO:0000313" key="2">
    <source>
        <dbReference type="EMBL" id="MBM7693834.1"/>
    </source>
</evidence>
<sequence>MKTLQVEVKYDESAFQEGKVDVFTQLKEHLKDTGFHVSTISEGGTGETSGNLNSRPYDKGALPNQPENADPDVLTAGAGGMVSPDSDNYPIDKEGTR</sequence>
<proteinExistence type="predicted"/>
<accession>A0ABS2QKY4</accession>
<name>A0ABS2QKY4_9BACI</name>
<dbReference type="Proteomes" id="UP000823486">
    <property type="component" value="Unassembled WGS sequence"/>
</dbReference>
<comment type="caution">
    <text evidence="2">The sequence shown here is derived from an EMBL/GenBank/DDBJ whole genome shotgun (WGS) entry which is preliminary data.</text>
</comment>